<sequence>MTMWDPSQGARRHGPSRESGCPRKEGVVSVATHSRPREATCRRANLCGLRQAEASAALQAEPRCNVGCEHGNKPQLKITQRSVKLAVVGFSLLLTNPLSLPWERGVRVSKCVGDSRLGVCVCVCVCVCVRAHTLPVWGSHT</sequence>
<evidence type="ECO:0000313" key="2">
    <source>
        <dbReference type="EMBL" id="KAF6327608.1"/>
    </source>
</evidence>
<gene>
    <name evidence="2" type="ORF">mRhiFer1_008309</name>
</gene>
<reference evidence="2 3" key="1">
    <citation type="journal article" date="2020" name="Nature">
        <title>Six reference-quality genomes reveal evolution of bat adaptations.</title>
        <authorList>
            <person name="Jebb D."/>
            <person name="Huang Z."/>
            <person name="Pippel M."/>
            <person name="Hughes G.M."/>
            <person name="Lavrichenko K."/>
            <person name="Devanna P."/>
            <person name="Winkler S."/>
            <person name="Jermiin L.S."/>
            <person name="Skirmuntt E.C."/>
            <person name="Katzourakis A."/>
            <person name="Burkitt-Gray L."/>
            <person name="Ray D.A."/>
            <person name="Sullivan K.A.M."/>
            <person name="Roscito J.G."/>
            <person name="Kirilenko B.M."/>
            <person name="Davalos L.M."/>
            <person name="Corthals A.P."/>
            <person name="Power M.L."/>
            <person name="Jones G."/>
            <person name="Ransome R.D."/>
            <person name="Dechmann D.K.N."/>
            <person name="Locatelli A.G."/>
            <person name="Puechmaille S.J."/>
            <person name="Fedrigo O."/>
            <person name="Jarvis E.D."/>
            <person name="Hiller M."/>
            <person name="Vernes S.C."/>
            <person name="Myers E.W."/>
            <person name="Teeling E.C."/>
        </authorList>
    </citation>
    <scope>NUCLEOTIDE SEQUENCE [LARGE SCALE GENOMIC DNA]</scope>
    <source>
        <strain evidence="2">MRhiFer1</strain>
        <tissue evidence="2">Lung</tissue>
    </source>
</reference>
<feature type="region of interest" description="Disordered" evidence="1">
    <location>
        <begin position="1"/>
        <end position="25"/>
    </location>
</feature>
<proteinExistence type="predicted"/>
<accession>A0A7J7VRF4</accession>
<protein>
    <submittedName>
        <fullName evidence="2">Uncharacterized protein</fullName>
    </submittedName>
</protein>
<dbReference type="Proteomes" id="UP000585614">
    <property type="component" value="Unassembled WGS sequence"/>
</dbReference>
<dbReference type="AlphaFoldDB" id="A0A7J7VRF4"/>
<evidence type="ECO:0000313" key="3">
    <source>
        <dbReference type="Proteomes" id="UP000585614"/>
    </source>
</evidence>
<name>A0A7J7VRF4_RHIFE</name>
<dbReference type="EMBL" id="JACAGC010000012">
    <property type="protein sequence ID" value="KAF6327608.1"/>
    <property type="molecule type" value="Genomic_DNA"/>
</dbReference>
<comment type="caution">
    <text evidence="2">The sequence shown here is derived from an EMBL/GenBank/DDBJ whole genome shotgun (WGS) entry which is preliminary data.</text>
</comment>
<evidence type="ECO:0000256" key="1">
    <source>
        <dbReference type="SAM" id="MobiDB-lite"/>
    </source>
</evidence>
<organism evidence="2 3">
    <name type="scientific">Rhinolophus ferrumequinum</name>
    <name type="common">Greater horseshoe bat</name>
    <dbReference type="NCBI Taxonomy" id="59479"/>
    <lineage>
        <taxon>Eukaryota</taxon>
        <taxon>Metazoa</taxon>
        <taxon>Chordata</taxon>
        <taxon>Craniata</taxon>
        <taxon>Vertebrata</taxon>
        <taxon>Euteleostomi</taxon>
        <taxon>Mammalia</taxon>
        <taxon>Eutheria</taxon>
        <taxon>Laurasiatheria</taxon>
        <taxon>Chiroptera</taxon>
        <taxon>Yinpterochiroptera</taxon>
        <taxon>Rhinolophoidea</taxon>
        <taxon>Rhinolophidae</taxon>
        <taxon>Rhinolophinae</taxon>
        <taxon>Rhinolophus</taxon>
    </lineage>
</organism>